<dbReference type="Pfam" id="PF13672">
    <property type="entry name" value="PP2C_2"/>
    <property type="match status" value="1"/>
</dbReference>
<dbReference type="SUPFAM" id="SSF81606">
    <property type="entry name" value="PP2C-like"/>
    <property type="match status" value="1"/>
</dbReference>
<sequence>MIKPDEKNRHNKIFVFGSKVTGPSHLVKNTPCQDAWNFKIPVDNTAIIAVSDGLGSALHSDTGSKLAVNTAIESISNHFLIRYEDGIFSADITKNNCLIKDAFQDAVSKLKDYSGENNIPIRDLACTLIVIFIDKNEICIGQIGDGGVVGMCDAKSIILSEPAQSEYINEVTPITSANWNEKLKISSHNKDIRALAAFTDGCQRAVLVKKNEIYEPFEPFFKPLLKYSLSAENAEDASEDVKNLLSSGKMTENSDDDKTLVIAAIDNI</sequence>
<dbReference type="InterPro" id="IPR001932">
    <property type="entry name" value="PPM-type_phosphatase-like_dom"/>
</dbReference>
<evidence type="ECO:0000313" key="2">
    <source>
        <dbReference type="EMBL" id="WOF16377.1"/>
    </source>
</evidence>
<accession>A0AA97FCJ4</accession>
<dbReference type="AlphaFoldDB" id="A0AA97FCJ4"/>
<dbReference type="Proteomes" id="UP001301797">
    <property type="component" value="Chromosome"/>
</dbReference>
<dbReference type="GeneID" id="85229798"/>
<organism evidence="2 3">
    <name type="scientific">Methanochimaera problematica</name>
    <dbReference type="NCBI Taxonomy" id="2609417"/>
    <lineage>
        <taxon>Archaea</taxon>
        <taxon>Methanobacteriati</taxon>
        <taxon>Methanobacteriota</taxon>
        <taxon>Stenosarchaea group</taxon>
        <taxon>Methanomicrobia</taxon>
        <taxon>Methanomicrobiales</taxon>
        <taxon>Methanomicrobiaceae</taxon>
        <taxon>Methanochimaera</taxon>
    </lineage>
</organism>
<dbReference type="EMBL" id="CP043875">
    <property type="protein sequence ID" value="WOF16377.1"/>
    <property type="molecule type" value="Genomic_DNA"/>
</dbReference>
<dbReference type="Gene3D" id="3.60.40.10">
    <property type="entry name" value="PPM-type phosphatase domain"/>
    <property type="match status" value="1"/>
</dbReference>
<keyword evidence="3" id="KW-1185">Reference proteome</keyword>
<name>A0AA97FCJ4_9EURY</name>
<gene>
    <name evidence="2" type="ORF">F1737_06480</name>
</gene>
<proteinExistence type="predicted"/>
<protein>
    <submittedName>
        <fullName evidence="2">Protein phosphatase 2C domain-containing protein</fullName>
    </submittedName>
</protein>
<dbReference type="InterPro" id="IPR036457">
    <property type="entry name" value="PPM-type-like_dom_sf"/>
</dbReference>
<reference evidence="2 3" key="1">
    <citation type="submission" date="2019-09" db="EMBL/GenBank/DDBJ databases">
        <title>The complete genome of Methanoplanus sp. FWC-SCC4.</title>
        <authorList>
            <person name="Chen S.-C."/>
            <person name="Zhou Y.-Z."/>
            <person name="Lai M.-C."/>
        </authorList>
    </citation>
    <scope>NUCLEOTIDE SEQUENCE [LARGE SCALE GENOMIC DNA]</scope>
    <source>
        <strain evidence="2 3">FWC-SCC4</strain>
    </source>
</reference>
<evidence type="ECO:0000313" key="3">
    <source>
        <dbReference type="Proteomes" id="UP001301797"/>
    </source>
</evidence>
<evidence type="ECO:0000259" key="1">
    <source>
        <dbReference type="Pfam" id="PF13672"/>
    </source>
</evidence>
<dbReference type="RefSeq" id="WP_317135790.1">
    <property type="nucleotide sequence ID" value="NZ_CP043875.1"/>
</dbReference>
<feature type="domain" description="PPM-type phosphatase" evidence="1">
    <location>
        <begin position="21"/>
        <end position="244"/>
    </location>
</feature>
<dbReference type="KEGG" id="mefw:F1737_06480"/>